<proteinExistence type="inferred from homology"/>
<feature type="region of interest" description="Disordered" evidence="9">
    <location>
        <begin position="631"/>
        <end position="717"/>
    </location>
</feature>
<feature type="compositionally biased region" description="Basic and acidic residues" evidence="9">
    <location>
        <begin position="703"/>
        <end position="717"/>
    </location>
</feature>
<feature type="region of interest" description="Disordered" evidence="9">
    <location>
        <begin position="319"/>
        <end position="346"/>
    </location>
</feature>
<dbReference type="GeneID" id="108895373"/>
<feature type="compositionally biased region" description="Basic and acidic residues" evidence="9">
    <location>
        <begin position="1737"/>
        <end position="1749"/>
    </location>
</feature>
<name>A0AAJ8DRI7_LATCA</name>
<comment type="similarity">
    <text evidence="2">Belongs to the Mediator complex subunit 12 family.</text>
</comment>
<gene>
    <name evidence="12" type="primary">med12</name>
</gene>
<feature type="compositionally biased region" description="Low complexity" evidence="9">
    <location>
        <begin position="2121"/>
        <end position="2143"/>
    </location>
</feature>
<evidence type="ECO:0000256" key="5">
    <source>
        <dbReference type="ARBA" id="ARBA00023159"/>
    </source>
</evidence>
<evidence type="ECO:0000256" key="2">
    <source>
        <dbReference type="ARBA" id="ARBA00010289"/>
    </source>
</evidence>
<feature type="coiled-coil region" evidence="8">
    <location>
        <begin position="2025"/>
        <end position="2073"/>
    </location>
</feature>
<dbReference type="InterPro" id="IPR021990">
    <property type="entry name" value="Mediator_Med12_LCEWAV"/>
</dbReference>
<feature type="region of interest" description="Disordered" evidence="9">
    <location>
        <begin position="2077"/>
        <end position="2157"/>
    </location>
</feature>
<feature type="compositionally biased region" description="Basic residues" evidence="9">
    <location>
        <begin position="1761"/>
        <end position="1770"/>
    </location>
</feature>
<dbReference type="Pfam" id="PF12144">
    <property type="entry name" value="Med12-PQL"/>
    <property type="match status" value="1"/>
</dbReference>
<keyword evidence="8" id="KW-0175">Coiled coil</keyword>
<feature type="compositionally biased region" description="Low complexity" evidence="9">
    <location>
        <begin position="2077"/>
        <end position="2110"/>
    </location>
</feature>
<dbReference type="PANTHER" id="PTHR46007:SF11">
    <property type="entry name" value="MEDIATOR OF RNA POLYMERASE II TRANSCRIPTION SUBUNIT 12"/>
    <property type="match status" value="1"/>
</dbReference>
<dbReference type="GO" id="GO:0016592">
    <property type="term" value="C:mediator complex"/>
    <property type="evidence" value="ECO:0007669"/>
    <property type="project" value="InterPro"/>
</dbReference>
<dbReference type="SMART" id="SM01281">
    <property type="entry name" value="Med12"/>
    <property type="match status" value="1"/>
</dbReference>
<keyword evidence="4" id="KW-0805">Transcription regulation</keyword>
<evidence type="ECO:0000256" key="3">
    <source>
        <dbReference type="ARBA" id="ARBA00022491"/>
    </source>
</evidence>
<evidence type="ECO:0000313" key="12">
    <source>
        <dbReference type="RefSeq" id="XP_050928452.1"/>
    </source>
</evidence>
<feature type="region of interest" description="Disordered" evidence="9">
    <location>
        <begin position="1433"/>
        <end position="1457"/>
    </location>
</feature>
<evidence type="ECO:0000256" key="1">
    <source>
        <dbReference type="ARBA" id="ARBA00004123"/>
    </source>
</evidence>
<sequence length="2157" mass="241567">MMAAFGILSYEHRPLKRPRLGPPDVYPQDPKQKEDELTALNVKQGFNNQPAVSGDEHGSAKNVNFNPSKISSNFSSIIAEKLRYNTFPDTGKRKPQVNQKDNFWLVTARSQSSINNWFTDLAGTKPLTQLAKKVPIFSKKEEVFGYLAKYSVPVMRSAWMIKMTCAYHAAITETKVKKRHVIDPCIEWTQIITKYLWEQLQKVAEFYRQSPSQGCSSPLPATPADVETAMKQWEYNEKLAMFMFQDGMLDRHEFLTWVLECFEKVRPGEDELLRLLLPLLLQYSGEFVQSAYLSRRLAYFCTRRLNLLLSDGSLGPGTGGHPAHGILTQQGNALPPTPTSQPAGGNQPQTPFTDFYICPQHRPLVFGLSCMLQSIVLCCPSALVWHYSLTDSRNKTGSPLDLLPIASSSLPMPGGNTAFTQQVRAKLREIEEQIKERGQAVEFRWSFDKCQETTAGFTIGRVLHTLEVLDNHSFEKSDFNNSLDSLYNRIFGSGQSKDGHEMSPDDDAVVTLLCEWAVCCKRSGRHRAMVVAKLLEKRQAEIEAERCGESEVVDEKGSVSSGSLSAATLPVFQDVLLQFLDTQAPTLTEPGNESERVEFSNLVLLFCELIRHDVFSHNIYMCTLISRGDLASDSHLPRPRSPSDEPSDESERKEQDAGSSVKMEDTGLSESMEIDHNSSANFDEMFSPPMHCESKGSPSPEKPAPEQDSKASCKDKGMDPAFPQLYEQPRHIQYATHFPIPQEESASHECNQRLVVLYGVGKLRDEARHTIKKITKDILKVLNRKSTAETGGEEGQKRKRSKPEAFPTAEDIFSKFQHLSHFDQHQVTSQVSRNVLEQITSFALGMSYHLPLVQHIQFIFDLMEYSLNISGLIDFAIQLLNELSLVEAELLLKSSSLVGSYTTSLCLCIVAVLRRYHSCLILNPEQTAQVFDGLRIVVKSGVNPADCSSAERCILAYLYDLYTSCSHLKNKFGEIFSEFCSKVKNSIYCNIDPSDSNMLWDPVFMMEAIGNPSAHNFNHSMVGKILNDSPANRYSFVCNVLMDVCVDHRDPERVNDIGILCAELTAYCRSLSAEWLGILKALCCSSNNGNCGFNDLLCNVDVSDLSFHDSLATFVAILIARQCLLLEDLVRCVAIPSLLNAACSEQDSEPGARLTCRILLHLFKTPQRNPVPQDGVKSDKSSVGIRSSCDRHLLAASQNSIVVGAVFAVLKAVFMLGDAELRGSGLSHPAGLDDISEGRNVSIETASLDVYAKYVLKTICQQEWVGERCLKSLSEDSSALQDPVLVNIQAQRLLQLICYPHRQLDSDDGDNPQRQRIKRILQNMDQWTMRQSSLELQLMIKQSTNNELYSLLENIAKATIEVFQKSAEMNSNNPSGNGAAVQGGSASNNNSTTSKMKPILSSSERSGVWLVAPLIAKLPTSVQGHVLKAAGEELEKGQHLGSSSRKERDRQKQKSMSLLSQQPFLSLVLTCLKGQDEQREGLLTSLYSQVQQIVTNWREDQYQDDCKAKQMMHEALKLRLNLVGGMFDTVQRSTQQTTEWAVLLLDIISSGTVDMQSNNELFTTVLDMLSVLINGTLAADMSSISQGSMEENKRAYMNLVKKLRKELGDRQSESLEKVRQLLPLPKQTRDVITCEPQGSLIDTKGNKIAGFEKEGLQVSTKQKISPWDVFEGLKHSAPLSWGWFGTVRVDRKVTKFEEQQRFLLYHTHLKPKPRSYYLEPLPLPPEEEEPLTPVSQEQEKKMEPVKPEKNVPAVPSDSNKKKSNKKKKTPSTKTEDYVNRTPGGVSYGTNMPTELMQNPYGRMQYNQQPMGVYPQNQPLPPGGPGLEPPYRPARNQQINKMMPTRPSYPGMMPGMQGNMPGMMGLDKQYPMGYKPQPSMPQSQILRQQLQVRLNQSMIGQQMRQITPNQPYTPIQASQNISQGYTPYASHLGMQQHPSQGGGIVPSSYGNQSFPGTHPGANPAVVDPLRQMQQRPSGYVHQQAPGYAHNMQNTQRFAHQPLQQNAIMHGLSHMGNQGVHPGLRPNQMLAEQQQQQQQQQQAAQQQQYLRQQALRQQQQQAQQVQQQQQQQQQQVQPQQVPPQQQVPQQQQQQVSSVPPPGQAQNQGLGMQPLPPQQPMFPRQGMQQTQQQQQTAALVRQLQQQLSNTQPGQGTNSYY</sequence>
<dbReference type="GO" id="GO:0045944">
    <property type="term" value="P:positive regulation of transcription by RNA polymerase II"/>
    <property type="evidence" value="ECO:0007669"/>
    <property type="project" value="TreeGrafter"/>
</dbReference>
<feature type="region of interest" description="Disordered" evidence="9">
    <location>
        <begin position="1369"/>
        <end position="1399"/>
    </location>
</feature>
<feature type="compositionally biased region" description="Basic and acidic residues" evidence="9">
    <location>
        <begin position="1433"/>
        <end position="1452"/>
    </location>
</feature>
<dbReference type="CTD" id="9968"/>
<accession>A0AAJ8DRI7</accession>
<dbReference type="InterPro" id="IPR051647">
    <property type="entry name" value="Mediator_comp_sub12"/>
</dbReference>
<comment type="subcellular location">
    <subcellularLocation>
        <location evidence="1">Nucleus</location>
    </subcellularLocation>
</comment>
<evidence type="ECO:0000256" key="7">
    <source>
        <dbReference type="ARBA" id="ARBA00023242"/>
    </source>
</evidence>
<evidence type="ECO:0000256" key="4">
    <source>
        <dbReference type="ARBA" id="ARBA00023015"/>
    </source>
</evidence>
<dbReference type="GO" id="GO:0008013">
    <property type="term" value="F:beta-catenin binding"/>
    <property type="evidence" value="ECO:0007669"/>
    <property type="project" value="InterPro"/>
</dbReference>
<keyword evidence="5" id="KW-0010">Activator</keyword>
<dbReference type="Proteomes" id="UP000694890">
    <property type="component" value="Linkage group LG8"/>
</dbReference>
<organism evidence="11 12">
    <name type="scientific">Lates calcarifer</name>
    <name type="common">Barramundi</name>
    <name type="synonym">Holocentrus calcarifer</name>
    <dbReference type="NCBI Taxonomy" id="8187"/>
    <lineage>
        <taxon>Eukaryota</taxon>
        <taxon>Metazoa</taxon>
        <taxon>Chordata</taxon>
        <taxon>Craniata</taxon>
        <taxon>Vertebrata</taxon>
        <taxon>Euteleostomi</taxon>
        <taxon>Actinopterygii</taxon>
        <taxon>Neopterygii</taxon>
        <taxon>Teleostei</taxon>
        <taxon>Neoteleostei</taxon>
        <taxon>Acanthomorphata</taxon>
        <taxon>Carangaria</taxon>
        <taxon>Carangaria incertae sedis</taxon>
        <taxon>Centropomidae</taxon>
        <taxon>Lates</taxon>
    </lineage>
</organism>
<evidence type="ECO:0000313" key="11">
    <source>
        <dbReference type="Proteomes" id="UP000694890"/>
    </source>
</evidence>
<evidence type="ECO:0000256" key="9">
    <source>
        <dbReference type="SAM" id="MobiDB-lite"/>
    </source>
</evidence>
<reference evidence="12" key="1">
    <citation type="submission" date="2025-08" db="UniProtKB">
        <authorList>
            <consortium name="RefSeq"/>
        </authorList>
    </citation>
    <scope>IDENTIFICATION</scope>
    <source>
        <tissue evidence="12">Brain</tissue>
    </source>
</reference>
<dbReference type="Pfam" id="PF09497">
    <property type="entry name" value="Med12"/>
    <property type="match status" value="1"/>
</dbReference>
<evidence type="ECO:0000256" key="8">
    <source>
        <dbReference type="SAM" id="Coils"/>
    </source>
</evidence>
<dbReference type="GO" id="GO:0003713">
    <property type="term" value="F:transcription coactivator activity"/>
    <property type="evidence" value="ECO:0007669"/>
    <property type="project" value="TreeGrafter"/>
</dbReference>
<keyword evidence="6" id="KW-0804">Transcription</keyword>
<dbReference type="RefSeq" id="XP_050928452.1">
    <property type="nucleotide sequence ID" value="XM_051072495.1"/>
</dbReference>
<keyword evidence="7" id="KW-0539">Nucleus</keyword>
<dbReference type="InterPro" id="IPR021989">
    <property type="entry name" value="Mediator_Med12_catenin-bd"/>
</dbReference>
<protein>
    <submittedName>
        <fullName evidence="12">Mediator of RNA polymerase II transcription subunit 12 isoform X1</fullName>
    </submittedName>
</protein>
<evidence type="ECO:0000259" key="10">
    <source>
        <dbReference type="SMART" id="SM01281"/>
    </source>
</evidence>
<evidence type="ECO:0000256" key="6">
    <source>
        <dbReference type="ARBA" id="ARBA00023163"/>
    </source>
</evidence>
<dbReference type="PANTHER" id="PTHR46007">
    <property type="entry name" value="MEDIATOR OF RNA POLYMERASE II TRANSCRIPTION SUBUNIT 12"/>
    <property type="match status" value="1"/>
</dbReference>
<feature type="region of interest" description="Disordered" evidence="9">
    <location>
        <begin position="1714"/>
        <end position="1791"/>
    </location>
</feature>
<feature type="domain" description="Mediator complex subunit Med12" evidence="10">
    <location>
        <begin position="102"/>
        <end position="162"/>
    </location>
</feature>
<keyword evidence="3" id="KW-0678">Repressor</keyword>
<dbReference type="Pfam" id="PF12145">
    <property type="entry name" value="Med12-LCEWAV"/>
    <property type="match status" value="1"/>
</dbReference>
<dbReference type="InterPro" id="IPR019035">
    <property type="entry name" value="Mediator_Med12"/>
</dbReference>
<feature type="compositionally biased region" description="Polar residues" evidence="9">
    <location>
        <begin position="2144"/>
        <end position="2157"/>
    </location>
</feature>